<evidence type="ECO:0000313" key="6">
    <source>
        <dbReference type="Proteomes" id="UP000030693"/>
    </source>
</evidence>
<gene>
    <name evidence="5" type="ORF">H696_03935</name>
</gene>
<dbReference type="CDD" id="cd13778">
    <property type="entry name" value="Aar2_C"/>
    <property type="match status" value="1"/>
</dbReference>
<name>A0A058Z5H1_FONAL</name>
<feature type="domain" description="AAR2 C-terminal" evidence="3">
    <location>
        <begin position="213"/>
        <end position="338"/>
    </location>
</feature>
<feature type="region of interest" description="Disordered" evidence="2">
    <location>
        <begin position="468"/>
        <end position="488"/>
    </location>
</feature>
<dbReference type="Pfam" id="PF05282">
    <property type="entry name" value="AAR2"/>
    <property type="match status" value="1"/>
</dbReference>
<feature type="domain" description="AAR2 N-terminal" evidence="4">
    <location>
        <begin position="19"/>
        <end position="139"/>
    </location>
</feature>
<reference evidence="5" key="1">
    <citation type="submission" date="2013-04" db="EMBL/GenBank/DDBJ databases">
        <title>The Genome Sequence of Fonticula alba ATCC 38817.</title>
        <authorList>
            <consortium name="The Broad Institute Genomics Platform"/>
            <person name="Russ C."/>
            <person name="Cuomo C."/>
            <person name="Burger G."/>
            <person name="Gray M.W."/>
            <person name="Holland P.W.H."/>
            <person name="King N."/>
            <person name="Lang F.B.F."/>
            <person name="Roger A.J."/>
            <person name="Ruiz-Trillo I."/>
            <person name="Brown M."/>
            <person name="Walker B."/>
            <person name="Young S."/>
            <person name="Zeng Q."/>
            <person name="Gargeya S."/>
            <person name="Fitzgerald M."/>
            <person name="Haas B."/>
            <person name="Abouelleil A."/>
            <person name="Allen A.W."/>
            <person name="Alvarado L."/>
            <person name="Arachchi H.M."/>
            <person name="Berlin A.M."/>
            <person name="Chapman S.B."/>
            <person name="Gainer-Dewar J."/>
            <person name="Goldberg J."/>
            <person name="Griggs A."/>
            <person name="Gujja S."/>
            <person name="Hansen M."/>
            <person name="Howarth C."/>
            <person name="Imamovic A."/>
            <person name="Ireland A."/>
            <person name="Larimer J."/>
            <person name="McCowan C."/>
            <person name="Murphy C."/>
            <person name="Pearson M."/>
            <person name="Poon T.W."/>
            <person name="Priest M."/>
            <person name="Roberts A."/>
            <person name="Saif S."/>
            <person name="Shea T."/>
            <person name="Sisk P."/>
            <person name="Sykes S."/>
            <person name="Wortman J."/>
            <person name="Nusbaum C."/>
            <person name="Birren B."/>
        </authorList>
    </citation>
    <scope>NUCLEOTIDE SEQUENCE [LARGE SCALE GENOMIC DNA]</scope>
    <source>
        <strain evidence="5">ATCC 38817</strain>
    </source>
</reference>
<accession>A0A058Z5H1</accession>
<evidence type="ECO:0000313" key="5">
    <source>
        <dbReference type="EMBL" id="KCV69514.1"/>
    </source>
</evidence>
<dbReference type="RefSeq" id="XP_009496079.1">
    <property type="nucleotide sequence ID" value="XM_009497804.1"/>
</dbReference>
<feature type="compositionally biased region" description="Acidic residues" evidence="2">
    <location>
        <begin position="475"/>
        <end position="488"/>
    </location>
</feature>
<organism evidence="5">
    <name type="scientific">Fonticula alba</name>
    <name type="common">Slime mold</name>
    <dbReference type="NCBI Taxonomy" id="691883"/>
    <lineage>
        <taxon>Eukaryota</taxon>
        <taxon>Rotosphaerida</taxon>
        <taxon>Fonticulaceae</taxon>
        <taxon>Fonticula</taxon>
    </lineage>
</organism>
<dbReference type="OrthoDB" id="201752at2759"/>
<dbReference type="InterPro" id="IPR007946">
    <property type="entry name" value="AAR2"/>
</dbReference>
<evidence type="ECO:0000256" key="2">
    <source>
        <dbReference type="SAM" id="MobiDB-lite"/>
    </source>
</evidence>
<dbReference type="Gene3D" id="2.60.34.20">
    <property type="match status" value="1"/>
</dbReference>
<dbReference type="InterPro" id="IPR038514">
    <property type="entry name" value="AAR2_C_sf"/>
</dbReference>
<comment type="similarity">
    <text evidence="1">Belongs to the AAR2 family.</text>
</comment>
<dbReference type="CDD" id="cd13777">
    <property type="entry name" value="Aar2_N"/>
    <property type="match status" value="1"/>
</dbReference>
<dbReference type="GO" id="GO:0000244">
    <property type="term" value="P:spliceosomal tri-snRNP complex assembly"/>
    <property type="evidence" value="ECO:0007669"/>
    <property type="project" value="TreeGrafter"/>
</dbReference>
<proteinExistence type="inferred from homology"/>
<dbReference type="EMBL" id="KB932206">
    <property type="protein sequence ID" value="KCV69514.1"/>
    <property type="molecule type" value="Genomic_DNA"/>
</dbReference>
<keyword evidence="6" id="KW-1185">Reference proteome</keyword>
<evidence type="ECO:0008006" key="7">
    <source>
        <dbReference type="Google" id="ProtNLM"/>
    </source>
</evidence>
<dbReference type="Pfam" id="PF20981">
    <property type="entry name" value="AAR2_1st"/>
    <property type="match status" value="1"/>
</dbReference>
<dbReference type="PANTHER" id="PTHR12689">
    <property type="entry name" value="A1 CISTRON SPLICING FACTOR AAR2-RELATED"/>
    <property type="match status" value="1"/>
</dbReference>
<protein>
    <recommendedName>
        <fullName evidence="7">A1 cistron-splicing factor AAR2</fullName>
    </recommendedName>
</protein>
<evidence type="ECO:0000259" key="3">
    <source>
        <dbReference type="Pfam" id="PF05282"/>
    </source>
</evidence>
<dbReference type="PANTHER" id="PTHR12689:SF4">
    <property type="entry name" value="PROTEIN AAR2 HOMOLOG"/>
    <property type="match status" value="1"/>
</dbReference>
<sequence length="488" mass="52491">MDIDPVTQQHAAGLTVGGAFLLLPDGLPEQCTFGIDLAAWSVKTSFRGVRMVPPGVHVVYAGLEQSSASPGLRSAIFLELKPGDIRILHWADGDELLQQIASTHISAPEASPWMDIIHTQSDVLAPFPVSSMMERWTGLFPQSIFSQIRPATGSPLDAALALCGLSEGSTILADDGHPYDLPPVSADPRRAAIPAFPRLDILSVVSASEQPFLRTLALQDRSPQVEGHIHELCGGNHALLLSQQALAFILLLVAPSSRALAHWRDAVGAWSACERLIASSPGKYADFLYLLSGQLAELPADLFEDPILNEAPSPGTSGGTQHNFLHRALSRALRSVDSHLRCWLRLQVMELHRGTATGAGDSLVPVPRAMLFLDPNLGQDTGPEGAELEAPTRLLMAFRQHYLHNAQTSAQQPAVLLAWRRLHAARVHLAKVATERLGFEAPPAPLFPADGGGLTPSADASPAIWLIPEPISDWPDSDSDAEEDSPRH</sequence>
<dbReference type="Proteomes" id="UP000030693">
    <property type="component" value="Unassembled WGS sequence"/>
</dbReference>
<evidence type="ECO:0000259" key="4">
    <source>
        <dbReference type="Pfam" id="PF20981"/>
    </source>
</evidence>
<dbReference type="InterPro" id="IPR038516">
    <property type="entry name" value="AAR2_N_sf"/>
</dbReference>
<dbReference type="STRING" id="691883.A0A058Z5H1"/>
<dbReference type="GeneID" id="20528660"/>
<dbReference type="eggNOG" id="KOG3937">
    <property type="taxonomic scope" value="Eukaryota"/>
</dbReference>
<dbReference type="InterPro" id="IPR033647">
    <property type="entry name" value="Aar2_N"/>
</dbReference>
<dbReference type="AlphaFoldDB" id="A0A058Z5H1"/>
<dbReference type="InterPro" id="IPR033648">
    <property type="entry name" value="AAR2_C"/>
</dbReference>
<dbReference type="Gene3D" id="1.25.40.550">
    <property type="entry name" value="Aar2, C-terminal domain-like"/>
    <property type="match status" value="1"/>
</dbReference>
<evidence type="ECO:0000256" key="1">
    <source>
        <dbReference type="ARBA" id="ARBA00006281"/>
    </source>
</evidence>